<gene>
    <name evidence="2" type="ORF">SOCEGT47_074710</name>
</gene>
<name>A0A4P2QC17_SORCE</name>
<dbReference type="Proteomes" id="UP000295781">
    <property type="component" value="Chromosome"/>
</dbReference>
<dbReference type="SUPFAM" id="SSF54593">
    <property type="entry name" value="Glyoxalase/Bleomycin resistance protein/Dihydroxybiphenyl dioxygenase"/>
    <property type="match status" value="1"/>
</dbReference>
<evidence type="ECO:0000313" key="2">
    <source>
        <dbReference type="EMBL" id="AUX26901.1"/>
    </source>
</evidence>
<dbReference type="InterPro" id="IPR037523">
    <property type="entry name" value="VOC_core"/>
</dbReference>
<dbReference type="InterPro" id="IPR029068">
    <property type="entry name" value="Glyas_Bleomycin-R_OHBP_Dase"/>
</dbReference>
<reference evidence="2 3" key="1">
    <citation type="submission" date="2015-09" db="EMBL/GenBank/DDBJ databases">
        <title>Sorangium comparison.</title>
        <authorList>
            <person name="Zaburannyi N."/>
            <person name="Bunk B."/>
            <person name="Overmann J."/>
            <person name="Mueller R."/>
        </authorList>
    </citation>
    <scope>NUCLEOTIDE SEQUENCE [LARGE SCALE GENOMIC DNA]</scope>
    <source>
        <strain evidence="2 3">So ceGT47</strain>
    </source>
</reference>
<dbReference type="AlphaFoldDB" id="A0A4P2QC17"/>
<dbReference type="PROSITE" id="PS51819">
    <property type="entry name" value="VOC"/>
    <property type="match status" value="1"/>
</dbReference>
<dbReference type="RefSeq" id="WP_165373551.1">
    <property type="nucleotide sequence ID" value="NZ_CP012670.1"/>
</dbReference>
<dbReference type="EMBL" id="CP012670">
    <property type="protein sequence ID" value="AUX26901.1"/>
    <property type="molecule type" value="Genomic_DNA"/>
</dbReference>
<organism evidence="2 3">
    <name type="scientific">Sorangium cellulosum</name>
    <name type="common">Polyangium cellulosum</name>
    <dbReference type="NCBI Taxonomy" id="56"/>
    <lineage>
        <taxon>Bacteria</taxon>
        <taxon>Pseudomonadati</taxon>
        <taxon>Myxococcota</taxon>
        <taxon>Polyangia</taxon>
        <taxon>Polyangiales</taxon>
        <taxon>Polyangiaceae</taxon>
        <taxon>Sorangium</taxon>
    </lineage>
</organism>
<accession>A0A4P2QC17</accession>
<evidence type="ECO:0000259" key="1">
    <source>
        <dbReference type="PROSITE" id="PS51819"/>
    </source>
</evidence>
<protein>
    <recommendedName>
        <fullName evidence="1">VOC domain-containing protein</fullName>
    </recommendedName>
</protein>
<sequence>MAAITPQKLTPILFVEDIESALSFWTETLGFQIVVNIRHEDKIGFVIMVLNGVEVMLQSRASLQADVPAVVPERFSPAAALYIDVPDVRPVAEHLQKQKAEILVPLRTTFYGSQEIWVRAPGGHVIAFAQPKAD</sequence>
<dbReference type="Gene3D" id="3.10.180.10">
    <property type="entry name" value="2,3-Dihydroxybiphenyl 1,2-Dioxygenase, domain 1"/>
    <property type="match status" value="1"/>
</dbReference>
<evidence type="ECO:0000313" key="3">
    <source>
        <dbReference type="Proteomes" id="UP000295781"/>
    </source>
</evidence>
<proteinExistence type="predicted"/>
<dbReference type="InterPro" id="IPR004360">
    <property type="entry name" value="Glyas_Fos-R_dOase_dom"/>
</dbReference>
<feature type="domain" description="VOC" evidence="1">
    <location>
        <begin position="5"/>
        <end position="131"/>
    </location>
</feature>
<dbReference type="Pfam" id="PF00903">
    <property type="entry name" value="Glyoxalase"/>
    <property type="match status" value="1"/>
</dbReference>